<keyword evidence="5 6" id="KW-0472">Membrane</keyword>
<evidence type="ECO:0000313" key="8">
    <source>
        <dbReference type="Proteomes" id="UP001157069"/>
    </source>
</evidence>
<sequence length="183" mass="19951">MTAPTTTDTAPRAHARRNTHPAVSIFVLLASIAFATGIGLLGSLATMSHVEGWYADADTAPWSPPDIVFGPVWTALYLMMAVAAWLVWRRRQDGEVRPALVAYIVQLALNAAWTPVFFALYPVLGVTALWLAFSIIVVLIAAVIFTILRFWPISRLASVLLVPYLAWLIFASSLNVWVAASAT</sequence>
<dbReference type="Pfam" id="PF03073">
    <property type="entry name" value="TspO_MBR"/>
    <property type="match status" value="1"/>
</dbReference>
<feature type="transmembrane region" description="Helical" evidence="6">
    <location>
        <begin position="100"/>
        <end position="121"/>
    </location>
</feature>
<evidence type="ECO:0000256" key="2">
    <source>
        <dbReference type="ARBA" id="ARBA00007524"/>
    </source>
</evidence>
<keyword evidence="3 6" id="KW-0812">Transmembrane</keyword>
<evidence type="ECO:0000256" key="4">
    <source>
        <dbReference type="ARBA" id="ARBA00022989"/>
    </source>
</evidence>
<evidence type="ECO:0000256" key="5">
    <source>
        <dbReference type="ARBA" id="ARBA00023136"/>
    </source>
</evidence>
<dbReference type="PIRSF" id="PIRSF005859">
    <property type="entry name" value="PBR"/>
    <property type="match status" value="1"/>
</dbReference>
<feature type="transmembrane region" description="Helical" evidence="6">
    <location>
        <begin position="22"/>
        <end position="47"/>
    </location>
</feature>
<reference evidence="8" key="1">
    <citation type="journal article" date="2019" name="Int. J. Syst. Evol. Microbiol.">
        <title>The Global Catalogue of Microorganisms (GCM) 10K type strain sequencing project: providing services to taxonomists for standard genome sequencing and annotation.</title>
        <authorList>
            <consortium name="The Broad Institute Genomics Platform"/>
            <consortium name="The Broad Institute Genome Sequencing Center for Infectious Disease"/>
            <person name="Wu L."/>
            <person name="Ma J."/>
        </authorList>
    </citation>
    <scope>NUCLEOTIDE SEQUENCE [LARGE SCALE GENOMIC DNA]</scope>
    <source>
        <strain evidence="8">NBRC 108755</strain>
    </source>
</reference>
<organism evidence="7 8">
    <name type="scientific">Homoserinibacter gongjuensis</name>
    <dbReference type="NCBI Taxonomy" id="1162968"/>
    <lineage>
        <taxon>Bacteria</taxon>
        <taxon>Bacillati</taxon>
        <taxon>Actinomycetota</taxon>
        <taxon>Actinomycetes</taxon>
        <taxon>Micrococcales</taxon>
        <taxon>Microbacteriaceae</taxon>
        <taxon>Homoserinibacter</taxon>
    </lineage>
</organism>
<keyword evidence="8" id="KW-1185">Reference proteome</keyword>
<feature type="transmembrane region" description="Helical" evidence="6">
    <location>
        <begin position="67"/>
        <end position="88"/>
    </location>
</feature>
<dbReference type="Gene3D" id="1.20.1260.100">
    <property type="entry name" value="TspO/MBR protein"/>
    <property type="match status" value="1"/>
</dbReference>
<comment type="caution">
    <text evidence="7">The sequence shown here is derived from an EMBL/GenBank/DDBJ whole genome shotgun (WGS) entry which is preliminary data.</text>
</comment>
<dbReference type="CDD" id="cd15904">
    <property type="entry name" value="TSPO_MBR"/>
    <property type="match status" value="1"/>
</dbReference>
<evidence type="ECO:0000256" key="1">
    <source>
        <dbReference type="ARBA" id="ARBA00004141"/>
    </source>
</evidence>
<evidence type="ECO:0000313" key="7">
    <source>
        <dbReference type="EMBL" id="GMA92174.1"/>
    </source>
</evidence>
<dbReference type="EMBL" id="BSVA01000001">
    <property type="protein sequence ID" value="GMA92174.1"/>
    <property type="molecule type" value="Genomic_DNA"/>
</dbReference>
<comment type="subcellular location">
    <subcellularLocation>
        <location evidence="1">Membrane</location>
        <topology evidence="1">Multi-pass membrane protein</topology>
    </subcellularLocation>
</comment>
<gene>
    <name evidence="7" type="ORF">GCM10025869_27030</name>
</gene>
<dbReference type="PANTHER" id="PTHR10057">
    <property type="entry name" value="PERIPHERAL-TYPE BENZODIAZEPINE RECEPTOR"/>
    <property type="match status" value="1"/>
</dbReference>
<proteinExistence type="inferred from homology"/>
<protein>
    <submittedName>
        <fullName evidence="7">TspO/MBR-related protein</fullName>
    </submittedName>
</protein>
<dbReference type="InterPro" id="IPR038330">
    <property type="entry name" value="TspO/MBR-related_sf"/>
</dbReference>
<feature type="transmembrane region" description="Helical" evidence="6">
    <location>
        <begin position="127"/>
        <end position="148"/>
    </location>
</feature>
<dbReference type="Proteomes" id="UP001157069">
    <property type="component" value="Unassembled WGS sequence"/>
</dbReference>
<dbReference type="RefSeq" id="WP_284300814.1">
    <property type="nucleotide sequence ID" value="NZ_BSVA01000001.1"/>
</dbReference>
<comment type="similarity">
    <text evidence="2">Belongs to the TspO/BZRP family.</text>
</comment>
<dbReference type="PANTHER" id="PTHR10057:SF0">
    <property type="entry name" value="TRANSLOCATOR PROTEIN"/>
    <property type="match status" value="1"/>
</dbReference>
<accession>A0ABQ6JVY1</accession>
<evidence type="ECO:0000256" key="3">
    <source>
        <dbReference type="ARBA" id="ARBA00022692"/>
    </source>
</evidence>
<dbReference type="InterPro" id="IPR004307">
    <property type="entry name" value="TspO_MBR"/>
</dbReference>
<evidence type="ECO:0000256" key="6">
    <source>
        <dbReference type="SAM" id="Phobius"/>
    </source>
</evidence>
<name>A0ABQ6JVY1_9MICO</name>
<keyword evidence="4 6" id="KW-1133">Transmembrane helix</keyword>
<feature type="transmembrane region" description="Helical" evidence="6">
    <location>
        <begin position="160"/>
        <end position="180"/>
    </location>
</feature>